<evidence type="ECO:0000313" key="6">
    <source>
        <dbReference type="RefSeq" id="XP_027202171.1"/>
    </source>
</evidence>
<dbReference type="GO" id="GO:0046872">
    <property type="term" value="F:metal ion binding"/>
    <property type="evidence" value="ECO:0007669"/>
    <property type="project" value="UniProtKB-KW"/>
</dbReference>
<dbReference type="GO" id="GO:0016787">
    <property type="term" value="F:hydrolase activity"/>
    <property type="evidence" value="ECO:0007669"/>
    <property type="project" value="InterPro"/>
</dbReference>
<evidence type="ECO:0000256" key="1">
    <source>
        <dbReference type="ARBA" id="ARBA00001936"/>
    </source>
</evidence>
<protein>
    <submittedName>
        <fullName evidence="6">Serine/threonine-protein phosphatase 5-like</fullName>
    </submittedName>
</protein>
<dbReference type="OMA" id="GFKHETE"/>
<organism evidence="5 6">
    <name type="scientific">Dermatophagoides pteronyssinus</name>
    <name type="common">European house dust mite</name>
    <dbReference type="NCBI Taxonomy" id="6956"/>
    <lineage>
        <taxon>Eukaryota</taxon>
        <taxon>Metazoa</taxon>
        <taxon>Ecdysozoa</taxon>
        <taxon>Arthropoda</taxon>
        <taxon>Chelicerata</taxon>
        <taxon>Arachnida</taxon>
        <taxon>Acari</taxon>
        <taxon>Acariformes</taxon>
        <taxon>Sarcoptiformes</taxon>
        <taxon>Astigmata</taxon>
        <taxon>Psoroptidia</taxon>
        <taxon>Analgoidea</taxon>
        <taxon>Pyroglyphidae</taxon>
        <taxon>Dermatophagoidinae</taxon>
        <taxon>Dermatophagoides</taxon>
    </lineage>
</organism>
<gene>
    <name evidence="6" type="primary">LOC113796131</name>
</gene>
<dbReference type="InterPro" id="IPR004843">
    <property type="entry name" value="Calcineurin-like_PHP"/>
</dbReference>
<proteinExistence type="predicted"/>
<dbReference type="InterPro" id="IPR006186">
    <property type="entry name" value="Ser/Thr-sp_prot-phosphatase"/>
</dbReference>
<accession>A0A6P6YB26</accession>
<evidence type="ECO:0000256" key="3">
    <source>
        <dbReference type="ARBA" id="ARBA00023211"/>
    </source>
</evidence>
<dbReference type="SUPFAM" id="SSF56300">
    <property type="entry name" value="Metallo-dependent phosphatases"/>
    <property type="match status" value="1"/>
</dbReference>
<dbReference type="PANTHER" id="PTHR45668:SF5">
    <property type="entry name" value="SERINE_THREONINE-PROTEIN PHOSPHATASE 5"/>
    <property type="match status" value="1"/>
</dbReference>
<dbReference type="InterPro" id="IPR029052">
    <property type="entry name" value="Metallo-depent_PP-like"/>
</dbReference>
<dbReference type="Pfam" id="PF00149">
    <property type="entry name" value="Metallophos"/>
    <property type="match status" value="1"/>
</dbReference>
<dbReference type="PRINTS" id="PR00114">
    <property type="entry name" value="STPHPHTASE"/>
</dbReference>
<feature type="domain" description="Serine/threonine specific protein phosphatases" evidence="4">
    <location>
        <begin position="1"/>
        <end position="274"/>
    </location>
</feature>
<sequence>MPDQLVAKIIAKATQFSKTLPNVVRINSDVAKATVTVCGDIHGQYYDLLNIFKLNGKPSETNYYVFNGDFVDRGSFSLEVIITLYVCRLIWPKFIHLTRGNHESKDMTQLYGFKHETEKKTNSSIYNLFIESFEYLPLAHIISERIFVVHGGLPSTKGVTIDKINSLLRVKNSDPIITDLLWADPGVAEGTSASQRGVSHVFGPDYTEEFLKTNNLDLVIRSHEVKNSGWEKMHNDKLYTIFSAPNYCDTMQNLGAYLKFSFSKLHDKNWQVEPEIIEFKEVTHPSVPAMQYSAFNF</sequence>
<dbReference type="InterPro" id="IPR051134">
    <property type="entry name" value="PPP_phosphatase"/>
</dbReference>
<evidence type="ECO:0000313" key="5">
    <source>
        <dbReference type="Proteomes" id="UP000515146"/>
    </source>
</evidence>
<dbReference type="RefSeq" id="XP_027202171.1">
    <property type="nucleotide sequence ID" value="XM_027346370.1"/>
</dbReference>
<dbReference type="PANTHER" id="PTHR45668">
    <property type="entry name" value="SERINE/THREONINE-PROTEIN PHOSPHATASE 5-RELATED"/>
    <property type="match status" value="1"/>
</dbReference>
<keyword evidence="2" id="KW-0479">Metal-binding</keyword>
<dbReference type="InParanoid" id="A0A6P6YB26"/>
<dbReference type="OrthoDB" id="445564at2759"/>
<dbReference type="KEGG" id="dpte:113796131"/>
<reference evidence="6" key="1">
    <citation type="submission" date="2025-08" db="UniProtKB">
        <authorList>
            <consortium name="RefSeq"/>
        </authorList>
    </citation>
    <scope>IDENTIFICATION</scope>
    <source>
        <strain evidence="6">Airmid</strain>
    </source>
</reference>
<evidence type="ECO:0000256" key="2">
    <source>
        <dbReference type="ARBA" id="ARBA00022723"/>
    </source>
</evidence>
<comment type="cofactor">
    <cofactor evidence="1">
        <name>Mn(2+)</name>
        <dbReference type="ChEBI" id="CHEBI:29035"/>
    </cofactor>
</comment>
<dbReference type="Proteomes" id="UP000515146">
    <property type="component" value="Unplaced"/>
</dbReference>
<keyword evidence="5" id="KW-1185">Reference proteome</keyword>
<dbReference type="SMART" id="SM00156">
    <property type="entry name" value="PP2Ac"/>
    <property type="match status" value="1"/>
</dbReference>
<dbReference type="Gene3D" id="3.60.21.10">
    <property type="match status" value="1"/>
</dbReference>
<dbReference type="AlphaFoldDB" id="A0A6P6YB26"/>
<name>A0A6P6YB26_DERPT</name>
<keyword evidence="3" id="KW-0464">Manganese</keyword>
<evidence type="ECO:0000259" key="4">
    <source>
        <dbReference type="SMART" id="SM00156"/>
    </source>
</evidence>